<sequence length="273" mass="31719">MRVYASDLPNGKNKHNSRLAKSVVFLALTLFTTVVFLHLLSNSPWMSIRVQSCDLLRGRWIRDQNGPYYTNVTFHYIIEEQNCMKFGRPDTVFKVADTGFSDLCYSMRMERLWGCQRCFNRNIPPLTRYYECRKAFETAFTSLLNLQYYNGVTFLRAFSPGHFENGSWDKGGNCPRTIPFTSQEISLDGDFLGFNLIQKEEFRKAKNEGKKKGLRFRMIDTTEPMLMRPDGHPNYHGHTPGKNKSRADCVHWCLPGPIDTWNELLLQMLKTDV</sequence>
<evidence type="ECO:0000259" key="8">
    <source>
        <dbReference type="Pfam" id="PF13839"/>
    </source>
</evidence>
<keyword evidence="3 7" id="KW-0812">Transmembrane</keyword>
<proteinExistence type="inferred from homology"/>
<comment type="similarity">
    <text evidence="2">Belongs to the PC-esterase family. TBL subfamily.</text>
</comment>
<comment type="caution">
    <text evidence="10">The sequence shown here is derived from an EMBL/GenBank/DDBJ whole genome shotgun (WGS) entry which is preliminary data.</text>
</comment>
<accession>A0AAN8YSA0</accession>
<evidence type="ECO:0000256" key="5">
    <source>
        <dbReference type="ARBA" id="ARBA00022989"/>
    </source>
</evidence>
<keyword evidence="6 7" id="KW-0472">Membrane</keyword>
<dbReference type="AlphaFoldDB" id="A0AAN8YSA0"/>
<evidence type="ECO:0000256" key="1">
    <source>
        <dbReference type="ARBA" id="ARBA00004167"/>
    </source>
</evidence>
<evidence type="ECO:0000259" key="9">
    <source>
        <dbReference type="Pfam" id="PF14416"/>
    </source>
</evidence>
<feature type="domain" description="Trichome birefringence-like C-terminal" evidence="8">
    <location>
        <begin position="112"/>
        <end position="268"/>
    </location>
</feature>
<dbReference type="GO" id="GO:0016020">
    <property type="term" value="C:membrane"/>
    <property type="evidence" value="ECO:0007669"/>
    <property type="project" value="UniProtKB-SubCell"/>
</dbReference>
<dbReference type="Proteomes" id="UP001370490">
    <property type="component" value="Unassembled WGS sequence"/>
</dbReference>
<evidence type="ECO:0000256" key="7">
    <source>
        <dbReference type="SAM" id="Phobius"/>
    </source>
</evidence>
<name>A0AAN8YSA0_9MAGN</name>
<dbReference type="PANTHER" id="PTHR32285">
    <property type="entry name" value="PROTEIN TRICHOME BIREFRINGENCE-LIKE 9-RELATED"/>
    <property type="match status" value="1"/>
</dbReference>
<dbReference type="GO" id="GO:0016413">
    <property type="term" value="F:O-acetyltransferase activity"/>
    <property type="evidence" value="ECO:0007669"/>
    <property type="project" value="InterPro"/>
</dbReference>
<evidence type="ECO:0000256" key="2">
    <source>
        <dbReference type="ARBA" id="ARBA00007727"/>
    </source>
</evidence>
<dbReference type="EMBL" id="JBAMMX010000027">
    <property type="protein sequence ID" value="KAK6913454.1"/>
    <property type="molecule type" value="Genomic_DNA"/>
</dbReference>
<dbReference type="InterPro" id="IPR029962">
    <property type="entry name" value="TBL"/>
</dbReference>
<feature type="transmembrane region" description="Helical" evidence="7">
    <location>
        <begin position="20"/>
        <end position="40"/>
    </location>
</feature>
<organism evidence="10 11">
    <name type="scientific">Dillenia turbinata</name>
    <dbReference type="NCBI Taxonomy" id="194707"/>
    <lineage>
        <taxon>Eukaryota</taxon>
        <taxon>Viridiplantae</taxon>
        <taxon>Streptophyta</taxon>
        <taxon>Embryophyta</taxon>
        <taxon>Tracheophyta</taxon>
        <taxon>Spermatophyta</taxon>
        <taxon>Magnoliopsida</taxon>
        <taxon>eudicotyledons</taxon>
        <taxon>Gunneridae</taxon>
        <taxon>Pentapetalae</taxon>
        <taxon>Dilleniales</taxon>
        <taxon>Dilleniaceae</taxon>
        <taxon>Dillenia</taxon>
    </lineage>
</organism>
<protein>
    <submittedName>
        <fullName evidence="10">Trichome birefringence-like, N-terminal domain</fullName>
    </submittedName>
</protein>
<dbReference type="Pfam" id="PF13839">
    <property type="entry name" value="PC-Esterase"/>
    <property type="match status" value="1"/>
</dbReference>
<evidence type="ECO:0000256" key="3">
    <source>
        <dbReference type="ARBA" id="ARBA00022692"/>
    </source>
</evidence>
<keyword evidence="11" id="KW-1185">Reference proteome</keyword>
<dbReference type="InterPro" id="IPR026057">
    <property type="entry name" value="TBL_C"/>
</dbReference>
<evidence type="ECO:0000313" key="11">
    <source>
        <dbReference type="Proteomes" id="UP001370490"/>
    </source>
</evidence>
<dbReference type="InterPro" id="IPR025846">
    <property type="entry name" value="TBL_N"/>
</dbReference>
<dbReference type="PANTHER" id="PTHR32285:SF13">
    <property type="entry name" value="TRICHOME BIREFRINGENCE-LIKE N-TERMINAL DOMAIN-CONTAINING PROTEIN"/>
    <property type="match status" value="1"/>
</dbReference>
<dbReference type="GO" id="GO:0005794">
    <property type="term" value="C:Golgi apparatus"/>
    <property type="evidence" value="ECO:0007669"/>
    <property type="project" value="TreeGrafter"/>
</dbReference>
<keyword evidence="4" id="KW-0735">Signal-anchor</keyword>
<gene>
    <name evidence="10" type="ORF">RJ641_023055</name>
</gene>
<dbReference type="Pfam" id="PF14416">
    <property type="entry name" value="PMR5N"/>
    <property type="match status" value="1"/>
</dbReference>
<keyword evidence="5 7" id="KW-1133">Transmembrane helix</keyword>
<reference evidence="10 11" key="1">
    <citation type="submission" date="2023-12" db="EMBL/GenBank/DDBJ databases">
        <title>A high-quality genome assembly for Dillenia turbinata (Dilleniales).</title>
        <authorList>
            <person name="Chanderbali A."/>
        </authorList>
    </citation>
    <scope>NUCLEOTIDE SEQUENCE [LARGE SCALE GENOMIC DNA]</scope>
    <source>
        <strain evidence="10">LSX21</strain>
        <tissue evidence="10">Leaf</tissue>
    </source>
</reference>
<comment type="subcellular location">
    <subcellularLocation>
        <location evidence="1">Membrane</location>
        <topology evidence="1">Single-pass membrane protein</topology>
    </subcellularLocation>
</comment>
<evidence type="ECO:0000256" key="6">
    <source>
        <dbReference type="ARBA" id="ARBA00023136"/>
    </source>
</evidence>
<evidence type="ECO:0000313" key="10">
    <source>
        <dbReference type="EMBL" id="KAK6913454.1"/>
    </source>
</evidence>
<evidence type="ECO:0000256" key="4">
    <source>
        <dbReference type="ARBA" id="ARBA00022968"/>
    </source>
</evidence>
<feature type="domain" description="Trichome birefringence-like N-terminal" evidence="9">
    <location>
        <begin position="51"/>
        <end position="93"/>
    </location>
</feature>